<dbReference type="VEuPathDB" id="VectorBase:GPAI044341"/>
<dbReference type="PANTHER" id="PTHR47174">
    <property type="entry name" value="BRIDGING INTEGRATOR 3"/>
    <property type="match status" value="1"/>
</dbReference>
<dbReference type="PANTHER" id="PTHR47174:SF3">
    <property type="entry name" value="BRIDGING INTEGRATOR 3"/>
    <property type="match status" value="1"/>
</dbReference>
<dbReference type="Gene3D" id="2.30.30.40">
    <property type="entry name" value="SH3 Domains"/>
    <property type="match status" value="1"/>
</dbReference>
<evidence type="ECO:0000313" key="8">
    <source>
        <dbReference type="Proteomes" id="UP000092445"/>
    </source>
</evidence>
<evidence type="ECO:0000256" key="5">
    <source>
        <dbReference type="SAM" id="MobiDB-lite"/>
    </source>
</evidence>
<keyword evidence="8" id="KW-1185">Reference proteome</keyword>
<accession>A0A1B0AFV5</accession>
<dbReference type="InterPro" id="IPR036028">
    <property type="entry name" value="SH3-like_dom_sf"/>
</dbReference>
<dbReference type="GO" id="GO:0005737">
    <property type="term" value="C:cytoplasm"/>
    <property type="evidence" value="ECO:0007669"/>
    <property type="project" value="UniProtKB-SubCell"/>
</dbReference>
<protein>
    <submittedName>
        <fullName evidence="7">SH3 domain-containing protein</fullName>
    </submittedName>
</protein>
<evidence type="ECO:0000256" key="2">
    <source>
        <dbReference type="ARBA" id="ARBA00022443"/>
    </source>
</evidence>
<dbReference type="InterPro" id="IPR046982">
    <property type="entry name" value="BIN3/RVS161-like"/>
</dbReference>
<comment type="subcellular location">
    <subcellularLocation>
        <location evidence="1">Cytoplasm</location>
    </subcellularLocation>
</comment>
<dbReference type="GO" id="GO:0008289">
    <property type="term" value="F:lipid binding"/>
    <property type="evidence" value="ECO:0007669"/>
    <property type="project" value="TreeGrafter"/>
</dbReference>
<dbReference type="PROSITE" id="PS50002">
    <property type="entry name" value="SH3"/>
    <property type="match status" value="1"/>
</dbReference>
<sequence length="157" mass="17596">MGNCLRTEKPDIDKSHVDQRNPLDDPVAVGVAGVQQISLPIGQPQEQIRPVPQIPENETSSANAKIFVALYDYDARTDEDLSFRKGEHLEILNDTQGDWWLARSKKTRQEGYIPSNYVAKLKSIEAEPSILECAVVDFGDFVNIFKRKIRPNGDNSG</sequence>
<dbReference type="EnsemblMetazoa" id="GPAI044341-RA">
    <property type="protein sequence ID" value="GPAI044341-PA"/>
    <property type="gene ID" value="GPAI044341"/>
</dbReference>
<evidence type="ECO:0000256" key="4">
    <source>
        <dbReference type="PROSITE-ProRule" id="PRU00192"/>
    </source>
</evidence>
<dbReference type="CDD" id="cd11845">
    <property type="entry name" value="SH3_Src_like"/>
    <property type="match status" value="1"/>
</dbReference>
<keyword evidence="3" id="KW-0963">Cytoplasm</keyword>
<dbReference type="GO" id="GO:0006897">
    <property type="term" value="P:endocytosis"/>
    <property type="evidence" value="ECO:0007669"/>
    <property type="project" value="InterPro"/>
</dbReference>
<feature type="compositionally biased region" description="Basic and acidic residues" evidence="5">
    <location>
        <begin position="1"/>
        <end position="23"/>
    </location>
</feature>
<dbReference type="SUPFAM" id="SSF50044">
    <property type="entry name" value="SH3-domain"/>
    <property type="match status" value="1"/>
</dbReference>
<organism evidence="7 8">
    <name type="scientific">Glossina pallidipes</name>
    <name type="common">Tsetse fly</name>
    <dbReference type="NCBI Taxonomy" id="7398"/>
    <lineage>
        <taxon>Eukaryota</taxon>
        <taxon>Metazoa</taxon>
        <taxon>Ecdysozoa</taxon>
        <taxon>Arthropoda</taxon>
        <taxon>Hexapoda</taxon>
        <taxon>Insecta</taxon>
        <taxon>Pterygota</taxon>
        <taxon>Neoptera</taxon>
        <taxon>Endopterygota</taxon>
        <taxon>Diptera</taxon>
        <taxon>Brachycera</taxon>
        <taxon>Muscomorpha</taxon>
        <taxon>Hippoboscoidea</taxon>
        <taxon>Glossinidae</taxon>
        <taxon>Glossina</taxon>
    </lineage>
</organism>
<dbReference type="AlphaFoldDB" id="A0A1B0AFV5"/>
<dbReference type="PRINTS" id="PR01887">
    <property type="entry name" value="SPECTRNALPHA"/>
</dbReference>
<proteinExistence type="predicted"/>
<reference evidence="7" key="2">
    <citation type="submission" date="2020-05" db="UniProtKB">
        <authorList>
            <consortium name="EnsemblMetazoa"/>
        </authorList>
    </citation>
    <scope>IDENTIFICATION</scope>
    <source>
        <strain evidence="7">IAEA</strain>
    </source>
</reference>
<evidence type="ECO:0000259" key="6">
    <source>
        <dbReference type="PROSITE" id="PS50002"/>
    </source>
</evidence>
<evidence type="ECO:0000256" key="3">
    <source>
        <dbReference type="ARBA" id="ARBA00022490"/>
    </source>
</evidence>
<evidence type="ECO:0000313" key="7">
    <source>
        <dbReference type="EnsemblMetazoa" id="GPAI044341-PA"/>
    </source>
</evidence>
<dbReference type="GO" id="GO:0015629">
    <property type="term" value="C:actin cytoskeleton"/>
    <property type="evidence" value="ECO:0007669"/>
    <property type="project" value="TreeGrafter"/>
</dbReference>
<dbReference type="STRING" id="7398.A0A1B0AFV5"/>
<evidence type="ECO:0000256" key="1">
    <source>
        <dbReference type="ARBA" id="ARBA00004496"/>
    </source>
</evidence>
<dbReference type="SMART" id="SM00326">
    <property type="entry name" value="SH3"/>
    <property type="match status" value="1"/>
</dbReference>
<name>A0A1B0AFV5_GLOPL</name>
<dbReference type="GO" id="GO:0097320">
    <property type="term" value="P:plasma membrane tubulation"/>
    <property type="evidence" value="ECO:0007669"/>
    <property type="project" value="TreeGrafter"/>
</dbReference>
<dbReference type="Pfam" id="PF00018">
    <property type="entry name" value="SH3_1"/>
    <property type="match status" value="1"/>
</dbReference>
<feature type="domain" description="SH3" evidence="6">
    <location>
        <begin position="62"/>
        <end position="123"/>
    </location>
</feature>
<reference evidence="8" key="1">
    <citation type="submission" date="2014-03" db="EMBL/GenBank/DDBJ databases">
        <authorList>
            <person name="Aksoy S."/>
            <person name="Warren W."/>
            <person name="Wilson R.K."/>
        </authorList>
    </citation>
    <scope>NUCLEOTIDE SEQUENCE [LARGE SCALE GENOMIC DNA]</scope>
    <source>
        <strain evidence="8">IAEA</strain>
    </source>
</reference>
<dbReference type="InterPro" id="IPR001452">
    <property type="entry name" value="SH3_domain"/>
</dbReference>
<dbReference type="FunFam" id="2.30.30.40:FF:000208">
    <property type="entry name" value="Tyrosine-protein kinase"/>
    <property type="match status" value="1"/>
</dbReference>
<dbReference type="Proteomes" id="UP000092445">
    <property type="component" value="Unassembled WGS sequence"/>
</dbReference>
<feature type="region of interest" description="Disordered" evidence="5">
    <location>
        <begin position="1"/>
        <end position="24"/>
    </location>
</feature>
<dbReference type="PRINTS" id="PR00452">
    <property type="entry name" value="SH3DOMAIN"/>
</dbReference>
<dbReference type="GO" id="GO:0051666">
    <property type="term" value="P:actin cortical patch localization"/>
    <property type="evidence" value="ECO:0007669"/>
    <property type="project" value="InterPro"/>
</dbReference>
<keyword evidence="2 4" id="KW-0728">SH3 domain</keyword>